<dbReference type="GO" id="GO:0003677">
    <property type="term" value="F:DNA binding"/>
    <property type="evidence" value="ECO:0007669"/>
    <property type="project" value="UniProtKB-KW"/>
</dbReference>
<keyword evidence="2" id="KW-0238">DNA-binding</keyword>
<dbReference type="SUPFAM" id="SSF53697">
    <property type="entry name" value="SIS domain"/>
    <property type="match status" value="1"/>
</dbReference>
<dbReference type="STRING" id="1423770.FD29_GL001367"/>
<evidence type="ECO:0000313" key="6">
    <source>
        <dbReference type="EMBL" id="KRL46054.1"/>
    </source>
</evidence>
<reference evidence="6 7" key="1">
    <citation type="journal article" date="2015" name="Genome Announc.">
        <title>Expanding the biotechnology potential of lactobacilli through comparative genomics of 213 strains and associated genera.</title>
        <authorList>
            <person name="Sun Z."/>
            <person name="Harris H.M."/>
            <person name="McCann A."/>
            <person name="Guo C."/>
            <person name="Argimon S."/>
            <person name="Zhang W."/>
            <person name="Yang X."/>
            <person name="Jeffery I.B."/>
            <person name="Cooney J.C."/>
            <person name="Kagawa T.F."/>
            <person name="Liu W."/>
            <person name="Song Y."/>
            <person name="Salvetti E."/>
            <person name="Wrobel A."/>
            <person name="Rasinkangas P."/>
            <person name="Parkhill J."/>
            <person name="Rea M.C."/>
            <person name="O'Sullivan O."/>
            <person name="Ritari J."/>
            <person name="Douillard F.P."/>
            <person name="Paul Ross R."/>
            <person name="Yang R."/>
            <person name="Briner A.E."/>
            <person name="Felis G.E."/>
            <person name="de Vos W.M."/>
            <person name="Barrangou R."/>
            <person name="Klaenhammer T.R."/>
            <person name="Caufield P.W."/>
            <person name="Cui Y."/>
            <person name="Zhang H."/>
            <person name="O'Toole P.W."/>
        </authorList>
    </citation>
    <scope>NUCLEOTIDE SEQUENCE [LARGE SCALE GENOMIC DNA]</scope>
    <source>
        <strain evidence="6 7">DSM 14500</strain>
    </source>
</reference>
<dbReference type="GO" id="GO:1901135">
    <property type="term" value="P:carbohydrate derivative metabolic process"/>
    <property type="evidence" value="ECO:0007669"/>
    <property type="project" value="InterPro"/>
</dbReference>
<comment type="caution">
    <text evidence="6">The sequence shown here is derived from an EMBL/GenBank/DDBJ whole genome shotgun (WGS) entry which is preliminary data.</text>
</comment>
<dbReference type="AlphaFoldDB" id="A0A0R1QMT2"/>
<keyword evidence="3" id="KW-0804">Transcription</keyword>
<dbReference type="InterPro" id="IPR035472">
    <property type="entry name" value="RpiR-like_SIS"/>
</dbReference>
<dbReference type="PROSITE" id="PS51071">
    <property type="entry name" value="HTH_RPIR"/>
    <property type="match status" value="1"/>
</dbReference>
<sequence length="287" mass="32668">MLFLDKLEHTNDLTENEQRIATYIKDNLASVSEMSIQNLAAETYTSHSAIVRFAQKMNYDGYRSMRHDIIKAAQQQLSQLNDVDANFPFSEADTAIDVAKNIADLTINTVKKALTQLDEKSLAEAANKIVRSKRLVLFAFGDTQIRARSFQNKLVKINRFAILAEEYGDDSWTSVSLNSDDLAIFISYGGDSKQYLKIIRFLNKQKVPTLLITGNPDSKLKTFATQTILIVQDEYNFFKVSTFASQITFEYLLDTLFSIVYSKAYKDNLINLQNNYDKLTQNNILTT</sequence>
<dbReference type="PATRIC" id="fig|1423770.3.peg.1403"/>
<dbReference type="RefSeq" id="WP_057886982.1">
    <property type="nucleotide sequence ID" value="NZ_AZEZ01000002.1"/>
</dbReference>
<feature type="domain" description="HTH rpiR-type" evidence="4">
    <location>
        <begin position="1"/>
        <end position="76"/>
    </location>
</feature>
<dbReference type="InterPro" id="IPR000281">
    <property type="entry name" value="HTH_RpiR"/>
</dbReference>
<dbReference type="GO" id="GO:0003700">
    <property type="term" value="F:DNA-binding transcription factor activity"/>
    <property type="evidence" value="ECO:0007669"/>
    <property type="project" value="InterPro"/>
</dbReference>
<dbReference type="OrthoDB" id="3684496at2"/>
<keyword evidence="7" id="KW-1185">Reference proteome</keyword>
<dbReference type="Gene3D" id="3.40.50.10490">
    <property type="entry name" value="Glucose-6-phosphate isomerase like protein, domain 1"/>
    <property type="match status" value="1"/>
</dbReference>
<feature type="domain" description="SIS" evidence="5">
    <location>
        <begin position="125"/>
        <end position="263"/>
    </location>
</feature>
<evidence type="ECO:0000259" key="5">
    <source>
        <dbReference type="PROSITE" id="PS51464"/>
    </source>
</evidence>
<evidence type="ECO:0000256" key="1">
    <source>
        <dbReference type="ARBA" id="ARBA00023015"/>
    </source>
</evidence>
<accession>A0A0R1QMT2</accession>
<evidence type="ECO:0000256" key="2">
    <source>
        <dbReference type="ARBA" id="ARBA00023125"/>
    </source>
</evidence>
<dbReference type="Proteomes" id="UP000050872">
    <property type="component" value="Unassembled WGS sequence"/>
</dbReference>
<evidence type="ECO:0000259" key="4">
    <source>
        <dbReference type="PROSITE" id="PS51071"/>
    </source>
</evidence>
<protein>
    <submittedName>
        <fullName evidence="6">Rpir family sialic acid utilization regulator</fullName>
    </submittedName>
</protein>
<dbReference type="GO" id="GO:0097367">
    <property type="term" value="F:carbohydrate derivative binding"/>
    <property type="evidence" value="ECO:0007669"/>
    <property type="project" value="InterPro"/>
</dbReference>
<evidence type="ECO:0000313" key="7">
    <source>
        <dbReference type="Proteomes" id="UP000050872"/>
    </source>
</evidence>
<evidence type="ECO:0000256" key="3">
    <source>
        <dbReference type="ARBA" id="ARBA00023163"/>
    </source>
</evidence>
<name>A0A0R1QMT2_9LACO</name>
<gene>
    <name evidence="6" type="ORF">FD29_GL001367</name>
</gene>
<dbReference type="InterPro" id="IPR001347">
    <property type="entry name" value="SIS_dom"/>
</dbReference>
<organism evidence="6 7">
    <name type="scientific">Companilactobacillus mindensis DSM 14500</name>
    <dbReference type="NCBI Taxonomy" id="1423770"/>
    <lineage>
        <taxon>Bacteria</taxon>
        <taxon>Bacillati</taxon>
        <taxon>Bacillota</taxon>
        <taxon>Bacilli</taxon>
        <taxon>Lactobacillales</taxon>
        <taxon>Lactobacillaceae</taxon>
        <taxon>Companilactobacillus</taxon>
    </lineage>
</organism>
<dbReference type="InterPro" id="IPR047640">
    <property type="entry name" value="RpiR-like"/>
</dbReference>
<dbReference type="Pfam" id="PF01418">
    <property type="entry name" value="HTH_6"/>
    <property type="match status" value="1"/>
</dbReference>
<dbReference type="InterPro" id="IPR036388">
    <property type="entry name" value="WH-like_DNA-bd_sf"/>
</dbReference>
<proteinExistence type="predicted"/>
<dbReference type="PROSITE" id="PS51464">
    <property type="entry name" value="SIS"/>
    <property type="match status" value="1"/>
</dbReference>
<dbReference type="SUPFAM" id="SSF46689">
    <property type="entry name" value="Homeodomain-like"/>
    <property type="match status" value="1"/>
</dbReference>
<dbReference type="CDD" id="cd05013">
    <property type="entry name" value="SIS_RpiR"/>
    <property type="match status" value="1"/>
</dbReference>
<dbReference type="InterPro" id="IPR046348">
    <property type="entry name" value="SIS_dom_sf"/>
</dbReference>
<dbReference type="Pfam" id="PF01380">
    <property type="entry name" value="SIS"/>
    <property type="match status" value="1"/>
</dbReference>
<dbReference type="PANTHER" id="PTHR30514">
    <property type="entry name" value="GLUCOKINASE"/>
    <property type="match status" value="1"/>
</dbReference>
<dbReference type="InterPro" id="IPR009057">
    <property type="entry name" value="Homeodomain-like_sf"/>
</dbReference>
<keyword evidence="1" id="KW-0805">Transcription regulation</keyword>
<dbReference type="Gene3D" id="1.10.10.10">
    <property type="entry name" value="Winged helix-like DNA-binding domain superfamily/Winged helix DNA-binding domain"/>
    <property type="match status" value="1"/>
</dbReference>
<dbReference type="PANTHER" id="PTHR30514:SF10">
    <property type="entry name" value="MURR_RPIR FAMILY TRANSCRIPTIONAL REGULATOR"/>
    <property type="match status" value="1"/>
</dbReference>
<dbReference type="EMBL" id="AZEZ01000002">
    <property type="protein sequence ID" value="KRL46054.1"/>
    <property type="molecule type" value="Genomic_DNA"/>
</dbReference>